<evidence type="ECO:0000256" key="10">
    <source>
        <dbReference type="ARBA" id="ARBA00023186"/>
    </source>
</evidence>
<keyword evidence="11" id="KW-0539">Nucleus</keyword>
<dbReference type="SUPFAM" id="SSF50729">
    <property type="entry name" value="PH domain-like"/>
    <property type="match status" value="1"/>
</dbReference>
<keyword evidence="6" id="KW-0158">Chromosome</keyword>
<keyword evidence="15" id="KW-1185">Reference proteome</keyword>
<feature type="compositionally biased region" description="Acidic residues" evidence="12">
    <location>
        <begin position="376"/>
        <end position="396"/>
    </location>
</feature>
<feature type="domain" description="Histone chaperone RTT106/FACT complex subunit SPT16-like middle" evidence="13">
    <location>
        <begin position="205"/>
        <end position="294"/>
    </location>
</feature>
<evidence type="ECO:0000256" key="6">
    <source>
        <dbReference type="ARBA" id="ARBA00022454"/>
    </source>
</evidence>
<evidence type="ECO:0000256" key="3">
    <source>
        <dbReference type="ARBA" id="ARBA00006159"/>
    </source>
</evidence>
<evidence type="ECO:0000256" key="8">
    <source>
        <dbReference type="ARBA" id="ARBA00023125"/>
    </source>
</evidence>
<evidence type="ECO:0000313" key="15">
    <source>
        <dbReference type="Proteomes" id="UP000031516"/>
    </source>
</evidence>
<evidence type="ECO:0000256" key="7">
    <source>
        <dbReference type="ARBA" id="ARBA00023015"/>
    </source>
</evidence>
<dbReference type="Proteomes" id="UP000031516">
    <property type="component" value="Unassembled WGS sequence"/>
</dbReference>
<keyword evidence="7" id="KW-0805">Transcription regulation</keyword>
<dbReference type="EMBL" id="CCBQ010000032">
    <property type="protein sequence ID" value="CDO94075.1"/>
    <property type="molecule type" value="Genomic_DNA"/>
</dbReference>
<dbReference type="Gene3D" id="6.10.10.70">
    <property type="entry name" value="RTT106-like"/>
    <property type="match status" value="1"/>
</dbReference>
<feature type="compositionally biased region" description="Basic and acidic residues" evidence="12">
    <location>
        <begin position="289"/>
        <end position="300"/>
    </location>
</feature>
<organism evidence="14 15">
    <name type="scientific">Kluyveromyces dobzhanskii CBS 2104</name>
    <dbReference type="NCBI Taxonomy" id="1427455"/>
    <lineage>
        <taxon>Eukaryota</taxon>
        <taxon>Fungi</taxon>
        <taxon>Dikarya</taxon>
        <taxon>Ascomycota</taxon>
        <taxon>Saccharomycotina</taxon>
        <taxon>Saccharomycetes</taxon>
        <taxon>Saccharomycetales</taxon>
        <taxon>Saccharomycetaceae</taxon>
        <taxon>Kluyveromyces</taxon>
    </lineage>
</organism>
<feature type="compositionally biased region" description="Basic and acidic residues" evidence="12">
    <location>
        <begin position="397"/>
        <end position="406"/>
    </location>
</feature>
<dbReference type="AlphaFoldDB" id="A0A0A8L751"/>
<evidence type="ECO:0000256" key="1">
    <source>
        <dbReference type="ARBA" id="ARBA00004123"/>
    </source>
</evidence>
<feature type="compositionally biased region" description="Acidic residues" evidence="12">
    <location>
        <begin position="445"/>
        <end position="463"/>
    </location>
</feature>
<dbReference type="SMART" id="SM01287">
    <property type="entry name" value="Rtt106"/>
    <property type="match status" value="1"/>
</dbReference>
<sequence>MSNFLEELSVPLREKVLQVIAEVPDSKSVFEEVYFSRQVSEDANISSKKRKFLALDVATVSNENVVFELQDVSVLSPLRKKLTMTISLDEQNQTPMISFNKNNNVEYVIDNIKESVKFSTFLPFPEKKNLMYFFMCYEREEPNSDPVLITLNKEQILKQFIERNLISETDNDFQFCVDYMRRQAILTGFRISDPFSKSVMESHHSFFVDCHRGSKEGSLFFLPENIIFGFKKPILLFESKQIDAITYSSITRLTFNVTLITKDGEKFEFSMIDQNKFSEIDEYVKRKQVEDKSMSDELKAKTPKSGQASDQSVLKEALEESGSLDKLNGDSDDDDDENFEEESDLSDGSGSEDSDNDEDSDDDFGEQSNDQNGGGGEEEEEEEEEGEEDEDEEQEEEAGRDKDETANKAQYTADGTPSNQFSMEIDEIPDLLNENGLIQDIPITMDDDDDDDEDEEGSGVEYD</sequence>
<dbReference type="Gene3D" id="2.30.29.120">
    <property type="match status" value="1"/>
</dbReference>
<feature type="region of interest" description="Disordered" evidence="12">
    <location>
        <begin position="441"/>
        <end position="463"/>
    </location>
</feature>
<keyword evidence="9" id="KW-0804">Transcription</keyword>
<reference evidence="14 15" key="1">
    <citation type="submission" date="2014-03" db="EMBL/GenBank/DDBJ databases">
        <title>The genome of Kluyveromyces dobzhanskii.</title>
        <authorList>
            <person name="Nystedt B."/>
            <person name="Astrom S."/>
        </authorList>
    </citation>
    <scope>NUCLEOTIDE SEQUENCE [LARGE SCALE GENOMIC DNA]</scope>
    <source>
        <strain evidence="14 15">CBS 2104</strain>
    </source>
</reference>
<dbReference type="PANTHER" id="PTHR45849">
    <property type="entry name" value="FACT COMPLEX SUBUNIT SSRP1"/>
    <property type="match status" value="1"/>
</dbReference>
<comment type="subcellular location">
    <subcellularLocation>
        <location evidence="2">Chromosome</location>
    </subcellularLocation>
    <subcellularLocation>
        <location evidence="1">Nucleus</location>
    </subcellularLocation>
</comment>
<dbReference type="GO" id="GO:0031491">
    <property type="term" value="F:nucleosome binding"/>
    <property type="evidence" value="ECO:0007669"/>
    <property type="project" value="TreeGrafter"/>
</dbReference>
<evidence type="ECO:0000256" key="12">
    <source>
        <dbReference type="SAM" id="MobiDB-lite"/>
    </source>
</evidence>
<dbReference type="InterPro" id="IPR040993">
    <property type="entry name" value="Rtt106_N"/>
</dbReference>
<dbReference type="GO" id="GO:0042393">
    <property type="term" value="F:histone binding"/>
    <property type="evidence" value="ECO:0007669"/>
    <property type="project" value="TreeGrafter"/>
</dbReference>
<dbReference type="Pfam" id="PF18469">
    <property type="entry name" value="PH_18"/>
    <property type="match status" value="1"/>
</dbReference>
<keyword evidence="8" id="KW-0238">DNA-binding</keyword>
<evidence type="ECO:0000256" key="5">
    <source>
        <dbReference type="ARBA" id="ARBA00018462"/>
    </source>
</evidence>
<evidence type="ECO:0000256" key="11">
    <source>
        <dbReference type="ARBA" id="ARBA00023242"/>
    </source>
</evidence>
<dbReference type="InterPro" id="IPR050454">
    <property type="entry name" value="RTT106/SSRP1_HistChap/FACT"/>
</dbReference>
<dbReference type="GO" id="GO:0005694">
    <property type="term" value="C:chromosome"/>
    <property type="evidence" value="ECO:0007669"/>
    <property type="project" value="UniProtKB-SubCell"/>
</dbReference>
<dbReference type="InterPro" id="IPR044891">
    <property type="entry name" value="Rtt106_N_sf"/>
</dbReference>
<accession>A0A0A8L751</accession>
<evidence type="ECO:0000256" key="2">
    <source>
        <dbReference type="ARBA" id="ARBA00004286"/>
    </source>
</evidence>
<dbReference type="Gene3D" id="2.30.29.30">
    <property type="entry name" value="Pleckstrin-homology domain (PH domain)/Phosphotyrosine-binding domain (PTB)"/>
    <property type="match status" value="1"/>
</dbReference>
<evidence type="ECO:0000259" key="13">
    <source>
        <dbReference type="SMART" id="SM01287"/>
    </source>
</evidence>
<dbReference type="InterPro" id="IPR013719">
    <property type="entry name" value="RTT106/SPT16-like_middle_dom"/>
</dbReference>
<protein>
    <recommendedName>
        <fullName evidence="4">Histone chaperone RTT106</fullName>
    </recommendedName>
    <alternativeName>
        <fullName evidence="5">Histone chaperone rtt106</fullName>
    </alternativeName>
</protein>
<evidence type="ECO:0000256" key="4">
    <source>
        <dbReference type="ARBA" id="ARBA00017355"/>
    </source>
</evidence>
<dbReference type="InterPro" id="IPR011993">
    <property type="entry name" value="PH-like_dom_sf"/>
</dbReference>
<proteinExistence type="inferred from homology"/>
<gene>
    <name evidence="14" type="ORF">KLDO_g2359</name>
</gene>
<comment type="similarity">
    <text evidence="3">Belongs to the RTT106 family.</text>
</comment>
<dbReference type="OrthoDB" id="75754at2759"/>
<dbReference type="Pfam" id="PF18215">
    <property type="entry name" value="Rtt106_N"/>
    <property type="match status" value="1"/>
</dbReference>
<feature type="compositionally biased region" description="Acidic residues" evidence="12">
    <location>
        <begin position="330"/>
        <end position="365"/>
    </location>
</feature>
<name>A0A0A8L751_9SACH</name>
<dbReference type="PANTHER" id="PTHR45849:SF3">
    <property type="entry name" value="HISTONE CHAPERONE RTT106"/>
    <property type="match status" value="1"/>
</dbReference>
<dbReference type="GO" id="GO:0003677">
    <property type="term" value="F:DNA binding"/>
    <property type="evidence" value="ECO:0007669"/>
    <property type="project" value="UniProtKB-KW"/>
</dbReference>
<comment type="caution">
    <text evidence="14">The sequence shown here is derived from an EMBL/GenBank/DDBJ whole genome shotgun (WGS) entry which is preliminary data.</text>
</comment>
<feature type="compositionally biased region" description="Polar residues" evidence="12">
    <location>
        <begin position="407"/>
        <end position="422"/>
    </location>
</feature>
<feature type="region of interest" description="Disordered" evidence="12">
    <location>
        <begin position="289"/>
        <end position="422"/>
    </location>
</feature>
<evidence type="ECO:0000256" key="9">
    <source>
        <dbReference type="ARBA" id="ARBA00023163"/>
    </source>
</evidence>
<dbReference type="Pfam" id="PF08512">
    <property type="entry name" value="Rttp106-like_middle"/>
    <property type="match status" value="1"/>
</dbReference>
<dbReference type="InterPro" id="IPR040770">
    <property type="entry name" value="Rtt106_PH"/>
</dbReference>
<dbReference type="GO" id="GO:0005634">
    <property type="term" value="C:nucleus"/>
    <property type="evidence" value="ECO:0007669"/>
    <property type="project" value="UniProtKB-SubCell"/>
</dbReference>
<keyword evidence="10" id="KW-0143">Chaperone</keyword>
<evidence type="ECO:0000313" key="14">
    <source>
        <dbReference type="EMBL" id="CDO94075.1"/>
    </source>
</evidence>